<keyword evidence="2 4" id="KW-0547">Nucleotide-binding</keyword>
<comment type="similarity">
    <text evidence="1 5">Belongs to the 5-formyltetrahydrofolate cyclo-ligase family.</text>
</comment>
<dbReference type="GO" id="GO:0030272">
    <property type="term" value="F:5-formyltetrahydrofolate cyclo-ligase activity"/>
    <property type="evidence" value="ECO:0007669"/>
    <property type="project" value="UniProtKB-EC"/>
</dbReference>
<organism evidence="6 7">
    <name type="scientific">Candidatus Danuiimicrobium aquiferis</name>
    <dbReference type="NCBI Taxonomy" id="1801832"/>
    <lineage>
        <taxon>Bacteria</taxon>
        <taxon>Pseudomonadati</taxon>
        <taxon>Candidatus Omnitrophota</taxon>
        <taxon>Candidatus Danuiimicrobium</taxon>
    </lineage>
</organism>
<dbReference type="PIRSF" id="PIRSF006806">
    <property type="entry name" value="FTHF_cligase"/>
    <property type="match status" value="1"/>
</dbReference>
<evidence type="ECO:0000256" key="4">
    <source>
        <dbReference type="PIRSR" id="PIRSR006806-1"/>
    </source>
</evidence>
<gene>
    <name evidence="6" type="ORF">A3G33_08850</name>
</gene>
<evidence type="ECO:0000313" key="7">
    <source>
        <dbReference type="Proteomes" id="UP000178187"/>
    </source>
</evidence>
<comment type="caution">
    <text evidence="6">The sequence shown here is derived from an EMBL/GenBank/DDBJ whole genome shotgun (WGS) entry which is preliminary data.</text>
</comment>
<sequence length="195" mass="22402">MAKQGKQKITLAETKADFRRQIRKKLKTQSEASRIKKSEAVIKKLKEDPDFRKSNSFMVYVSTEEEVRTRSLLELLLQAGKCVTVPFVEPKTNELIAVEVMDFYQDLIPGRFGILEPRPDIVAPFNLDDLDIVLVSGLAFDKKNFRLGRGKGYYDRFLKRLSPRTKTYGLAFDFQVFKAIPVALHDEKVDKVITN</sequence>
<protein>
    <recommendedName>
        <fullName evidence="5">5-formyltetrahydrofolate cyclo-ligase</fullName>
        <ecNumber evidence="5">6.3.3.2</ecNumber>
    </recommendedName>
</protein>
<evidence type="ECO:0000256" key="3">
    <source>
        <dbReference type="ARBA" id="ARBA00022840"/>
    </source>
</evidence>
<dbReference type="SUPFAM" id="SSF100950">
    <property type="entry name" value="NagB/RpiA/CoA transferase-like"/>
    <property type="match status" value="1"/>
</dbReference>
<keyword evidence="5" id="KW-0460">Magnesium</keyword>
<keyword evidence="5" id="KW-0479">Metal-binding</keyword>
<name>A0A1G1L1B9_9BACT</name>
<feature type="binding site" evidence="4">
    <location>
        <begin position="15"/>
        <end position="19"/>
    </location>
    <ligand>
        <name>ATP</name>
        <dbReference type="ChEBI" id="CHEBI:30616"/>
    </ligand>
</feature>
<dbReference type="EMBL" id="MHFR01000019">
    <property type="protein sequence ID" value="OGW98934.1"/>
    <property type="molecule type" value="Genomic_DNA"/>
</dbReference>
<feature type="binding site" evidence="4">
    <location>
        <position position="66"/>
    </location>
    <ligand>
        <name>substrate</name>
    </ligand>
</feature>
<accession>A0A1G1L1B9</accession>
<dbReference type="InterPro" id="IPR037171">
    <property type="entry name" value="NagB/RpiA_transferase-like"/>
</dbReference>
<dbReference type="GO" id="GO:0046872">
    <property type="term" value="F:metal ion binding"/>
    <property type="evidence" value="ECO:0007669"/>
    <property type="project" value="UniProtKB-KW"/>
</dbReference>
<dbReference type="GO" id="GO:0009396">
    <property type="term" value="P:folic acid-containing compound biosynthetic process"/>
    <property type="evidence" value="ECO:0007669"/>
    <property type="project" value="TreeGrafter"/>
</dbReference>
<keyword evidence="6" id="KW-0436">Ligase</keyword>
<evidence type="ECO:0000256" key="2">
    <source>
        <dbReference type="ARBA" id="ARBA00022741"/>
    </source>
</evidence>
<evidence type="ECO:0000256" key="5">
    <source>
        <dbReference type="RuleBase" id="RU361279"/>
    </source>
</evidence>
<dbReference type="NCBIfam" id="TIGR02727">
    <property type="entry name" value="MTHFS_bact"/>
    <property type="match status" value="1"/>
</dbReference>
<evidence type="ECO:0000313" key="6">
    <source>
        <dbReference type="EMBL" id="OGW98934.1"/>
    </source>
</evidence>
<dbReference type="Gene3D" id="3.40.50.10420">
    <property type="entry name" value="NagB/RpiA/CoA transferase-like"/>
    <property type="match status" value="1"/>
</dbReference>
<dbReference type="Pfam" id="PF01812">
    <property type="entry name" value="5-FTHF_cyc-lig"/>
    <property type="match status" value="1"/>
</dbReference>
<dbReference type="PANTHER" id="PTHR23407:SF1">
    <property type="entry name" value="5-FORMYLTETRAHYDROFOLATE CYCLO-LIGASE"/>
    <property type="match status" value="1"/>
</dbReference>
<feature type="binding site" evidence="4">
    <location>
        <begin position="146"/>
        <end position="154"/>
    </location>
    <ligand>
        <name>ATP</name>
        <dbReference type="ChEBI" id="CHEBI:30616"/>
    </ligand>
</feature>
<dbReference type="GO" id="GO:0035999">
    <property type="term" value="P:tetrahydrofolate interconversion"/>
    <property type="evidence" value="ECO:0007669"/>
    <property type="project" value="TreeGrafter"/>
</dbReference>
<comment type="catalytic activity">
    <reaction evidence="5">
        <text>(6S)-5-formyl-5,6,7,8-tetrahydrofolate + ATP = (6R)-5,10-methenyltetrahydrofolate + ADP + phosphate</text>
        <dbReference type="Rhea" id="RHEA:10488"/>
        <dbReference type="ChEBI" id="CHEBI:30616"/>
        <dbReference type="ChEBI" id="CHEBI:43474"/>
        <dbReference type="ChEBI" id="CHEBI:57455"/>
        <dbReference type="ChEBI" id="CHEBI:57457"/>
        <dbReference type="ChEBI" id="CHEBI:456216"/>
        <dbReference type="EC" id="6.3.3.2"/>
    </reaction>
</comment>
<dbReference type="GO" id="GO:0005524">
    <property type="term" value="F:ATP binding"/>
    <property type="evidence" value="ECO:0007669"/>
    <property type="project" value="UniProtKB-KW"/>
</dbReference>
<feature type="binding site" evidence="4">
    <location>
        <position position="61"/>
    </location>
    <ligand>
        <name>substrate</name>
    </ligand>
</feature>
<dbReference type="PANTHER" id="PTHR23407">
    <property type="entry name" value="ATPASE INHIBITOR/5-FORMYLTETRAHYDROFOLATE CYCLO-LIGASE"/>
    <property type="match status" value="1"/>
</dbReference>
<dbReference type="EC" id="6.3.3.2" evidence="5"/>
<comment type="cofactor">
    <cofactor evidence="5">
        <name>Mg(2+)</name>
        <dbReference type="ChEBI" id="CHEBI:18420"/>
    </cofactor>
</comment>
<keyword evidence="3 4" id="KW-0067">ATP-binding</keyword>
<dbReference type="InterPro" id="IPR002698">
    <property type="entry name" value="FTHF_cligase"/>
</dbReference>
<dbReference type="Proteomes" id="UP000178187">
    <property type="component" value="Unassembled WGS sequence"/>
</dbReference>
<reference evidence="6 7" key="1">
    <citation type="journal article" date="2016" name="Nat. Commun.">
        <title>Thousands of microbial genomes shed light on interconnected biogeochemical processes in an aquifer system.</title>
        <authorList>
            <person name="Anantharaman K."/>
            <person name="Brown C.T."/>
            <person name="Hug L.A."/>
            <person name="Sharon I."/>
            <person name="Castelle C.J."/>
            <person name="Probst A.J."/>
            <person name="Thomas B.C."/>
            <person name="Singh A."/>
            <person name="Wilkins M.J."/>
            <person name="Karaoz U."/>
            <person name="Brodie E.L."/>
            <person name="Williams K.H."/>
            <person name="Hubbard S.S."/>
            <person name="Banfield J.F."/>
        </authorList>
    </citation>
    <scope>NUCLEOTIDE SEQUENCE [LARGE SCALE GENOMIC DNA]</scope>
</reference>
<evidence type="ECO:0000256" key="1">
    <source>
        <dbReference type="ARBA" id="ARBA00010638"/>
    </source>
</evidence>
<dbReference type="AlphaFoldDB" id="A0A1G1L1B9"/>
<dbReference type="InterPro" id="IPR024185">
    <property type="entry name" value="FTHF_cligase-like_sf"/>
</dbReference>
<proteinExistence type="inferred from homology"/>